<keyword evidence="3 5" id="KW-0863">Zinc-finger</keyword>
<dbReference type="InterPro" id="IPR001370">
    <property type="entry name" value="BIR_rpt"/>
</dbReference>
<dbReference type="Ensembl" id="ENSCSAVT00000014280.1">
    <property type="protein sequence ID" value="ENSCSAVP00000014117.1"/>
    <property type="gene ID" value="ENSCSAVG00000008284.1"/>
</dbReference>
<name>H2Z952_CIOSA</name>
<evidence type="ECO:0000256" key="3">
    <source>
        <dbReference type="ARBA" id="ARBA00022771"/>
    </source>
</evidence>
<evidence type="ECO:0000313" key="7">
    <source>
        <dbReference type="Ensembl" id="ENSCSAVP00000014117.1"/>
    </source>
</evidence>
<keyword evidence="4" id="KW-0862">Zinc</keyword>
<evidence type="ECO:0000259" key="6">
    <source>
        <dbReference type="PROSITE" id="PS50089"/>
    </source>
</evidence>
<dbReference type="PANTHER" id="PTHR10044">
    <property type="entry name" value="INHIBITOR OF APOPTOSIS"/>
    <property type="match status" value="1"/>
</dbReference>
<feature type="domain" description="RING-type" evidence="6">
    <location>
        <begin position="225"/>
        <end position="259"/>
    </location>
</feature>
<dbReference type="Pfam" id="PF00653">
    <property type="entry name" value="BIR"/>
    <property type="match status" value="2"/>
</dbReference>
<evidence type="ECO:0000256" key="5">
    <source>
        <dbReference type="PROSITE-ProRule" id="PRU00175"/>
    </source>
</evidence>
<dbReference type="CDD" id="cd00022">
    <property type="entry name" value="BIR"/>
    <property type="match status" value="1"/>
</dbReference>
<dbReference type="GO" id="GO:0005737">
    <property type="term" value="C:cytoplasm"/>
    <property type="evidence" value="ECO:0007669"/>
    <property type="project" value="TreeGrafter"/>
</dbReference>
<organism evidence="7 8">
    <name type="scientific">Ciona savignyi</name>
    <name type="common">Pacific transparent sea squirt</name>
    <dbReference type="NCBI Taxonomy" id="51511"/>
    <lineage>
        <taxon>Eukaryota</taxon>
        <taxon>Metazoa</taxon>
        <taxon>Chordata</taxon>
        <taxon>Tunicata</taxon>
        <taxon>Ascidiacea</taxon>
        <taxon>Phlebobranchia</taxon>
        <taxon>Cionidae</taxon>
        <taxon>Ciona</taxon>
    </lineage>
</organism>
<dbReference type="Gene3D" id="1.10.1170.10">
    <property type="entry name" value="Inhibitor Of Apoptosis Protein (2mihbC-IAP-1), Chain A"/>
    <property type="match status" value="2"/>
</dbReference>
<dbReference type="GO" id="GO:0043027">
    <property type="term" value="F:cysteine-type endopeptidase inhibitor activity involved in apoptotic process"/>
    <property type="evidence" value="ECO:0007669"/>
    <property type="project" value="TreeGrafter"/>
</dbReference>
<sequence>PGDAAKESYRLSTFIKFPQDTPVNPRHLAAAGFLYTGYKDRVKCFCCGLCVENWCQGDDVKSTQWHRNNCEFINGQDSGNQPIGEETSCASASVYIAPGDAAMESYRLSTFVKFPQDTPVNPRHLAAAGFHYTGYKDKVKCFWYDGGSNIQEPPDPSEAEKVILPIRCEFLLQRKGPDFVHRMVSLYPNLPRPILRGPFDVPPRTSVFTPSMEERPRELQKEWKCKICLDRVSNIVFVPCGHLCCCSECADGMKKCPKCFAKILSMNKILMS</sequence>
<dbReference type="InterPro" id="IPR001841">
    <property type="entry name" value="Znf_RING"/>
</dbReference>
<dbReference type="InterPro" id="IPR050784">
    <property type="entry name" value="IAP"/>
</dbReference>
<dbReference type="PROSITE" id="PS50143">
    <property type="entry name" value="BIR_REPEAT_2"/>
    <property type="match status" value="2"/>
</dbReference>
<dbReference type="GO" id="GO:0061630">
    <property type="term" value="F:ubiquitin protein ligase activity"/>
    <property type="evidence" value="ECO:0007669"/>
    <property type="project" value="TreeGrafter"/>
</dbReference>
<dbReference type="HOGENOM" id="CLU_016347_2_1_1"/>
<dbReference type="FunFam" id="1.10.1170.10:FF:000002">
    <property type="entry name" value="Baculoviral IAP repeat containing 7"/>
    <property type="match status" value="1"/>
</dbReference>
<dbReference type="Pfam" id="PF13920">
    <property type="entry name" value="zf-C3HC4_3"/>
    <property type="match status" value="1"/>
</dbReference>
<protein>
    <recommendedName>
        <fullName evidence="6">RING-type domain-containing protein</fullName>
    </recommendedName>
</protein>
<keyword evidence="2" id="KW-0479">Metal-binding</keyword>
<dbReference type="InParanoid" id="H2Z952"/>
<comment type="similarity">
    <text evidence="1">Belongs to the IAP family.</text>
</comment>
<dbReference type="OMA" id="KFPQDTP"/>
<keyword evidence="8" id="KW-1185">Reference proteome</keyword>
<dbReference type="SUPFAM" id="SSF57924">
    <property type="entry name" value="Inhibitor of apoptosis (IAP) repeat"/>
    <property type="match status" value="2"/>
</dbReference>
<dbReference type="InterPro" id="IPR013083">
    <property type="entry name" value="Znf_RING/FYVE/PHD"/>
</dbReference>
<dbReference type="GeneTree" id="ENSGT00940000164164"/>
<evidence type="ECO:0000256" key="1">
    <source>
        <dbReference type="ARBA" id="ARBA00006672"/>
    </source>
</evidence>
<evidence type="ECO:0000256" key="2">
    <source>
        <dbReference type="ARBA" id="ARBA00022723"/>
    </source>
</evidence>
<dbReference type="GO" id="GO:0043066">
    <property type="term" value="P:negative regulation of apoptotic process"/>
    <property type="evidence" value="ECO:0007669"/>
    <property type="project" value="TreeGrafter"/>
</dbReference>
<dbReference type="eggNOG" id="KOG1101">
    <property type="taxonomic scope" value="Eukaryota"/>
</dbReference>
<evidence type="ECO:0000256" key="4">
    <source>
        <dbReference type="ARBA" id="ARBA00022833"/>
    </source>
</evidence>
<dbReference type="PROSITE" id="PS50089">
    <property type="entry name" value="ZF_RING_2"/>
    <property type="match status" value="1"/>
</dbReference>
<accession>H2Z952</accession>
<reference evidence="7" key="3">
    <citation type="submission" date="2025-09" db="UniProtKB">
        <authorList>
            <consortium name="Ensembl"/>
        </authorList>
    </citation>
    <scope>IDENTIFICATION</scope>
</reference>
<dbReference type="GO" id="GO:0008270">
    <property type="term" value="F:zinc ion binding"/>
    <property type="evidence" value="ECO:0007669"/>
    <property type="project" value="UniProtKB-KW"/>
</dbReference>
<reference evidence="8" key="1">
    <citation type="submission" date="2003-08" db="EMBL/GenBank/DDBJ databases">
        <authorList>
            <person name="Birren B."/>
            <person name="Nusbaum C."/>
            <person name="Abebe A."/>
            <person name="Abouelleil A."/>
            <person name="Adekoya E."/>
            <person name="Ait-zahra M."/>
            <person name="Allen N."/>
            <person name="Allen T."/>
            <person name="An P."/>
            <person name="Anderson M."/>
            <person name="Anderson S."/>
            <person name="Arachchi H."/>
            <person name="Armbruster J."/>
            <person name="Bachantsang P."/>
            <person name="Baldwin J."/>
            <person name="Barry A."/>
            <person name="Bayul T."/>
            <person name="Blitshsteyn B."/>
            <person name="Bloom T."/>
            <person name="Blye J."/>
            <person name="Boguslavskiy L."/>
            <person name="Borowsky M."/>
            <person name="Boukhgalter B."/>
            <person name="Brunache A."/>
            <person name="Butler J."/>
            <person name="Calixte N."/>
            <person name="Calvo S."/>
            <person name="Camarata J."/>
            <person name="Campo K."/>
            <person name="Chang J."/>
            <person name="Cheshatsang Y."/>
            <person name="Citroen M."/>
            <person name="Collymore A."/>
            <person name="Considine T."/>
            <person name="Cook A."/>
            <person name="Cooke P."/>
            <person name="Corum B."/>
            <person name="Cuomo C."/>
            <person name="David R."/>
            <person name="Dawoe T."/>
            <person name="Degray S."/>
            <person name="Dodge S."/>
            <person name="Dooley K."/>
            <person name="Dorje P."/>
            <person name="Dorjee K."/>
            <person name="Dorris L."/>
            <person name="Duffey N."/>
            <person name="Dupes A."/>
            <person name="Elkins T."/>
            <person name="Engels R."/>
            <person name="Erickson J."/>
            <person name="Farina A."/>
            <person name="Faro S."/>
            <person name="Ferreira P."/>
            <person name="Fischer H."/>
            <person name="Fitzgerald M."/>
            <person name="Foley K."/>
            <person name="Gage D."/>
            <person name="Galagan J."/>
            <person name="Gearin G."/>
            <person name="Gnerre S."/>
            <person name="Gnirke A."/>
            <person name="Goyette A."/>
            <person name="Graham J."/>
            <person name="Grandbois E."/>
            <person name="Gyaltsen K."/>
            <person name="Hafez N."/>
            <person name="Hagopian D."/>
            <person name="Hagos B."/>
            <person name="Hall J."/>
            <person name="Hatcher B."/>
            <person name="Heller A."/>
            <person name="Higgins H."/>
            <person name="Honan T."/>
            <person name="Horn A."/>
            <person name="Houde N."/>
            <person name="Hughes L."/>
            <person name="Hulme W."/>
            <person name="Husby E."/>
            <person name="Iliev I."/>
            <person name="Jaffe D."/>
            <person name="Jones C."/>
            <person name="Kamal M."/>
            <person name="Kamat A."/>
            <person name="Kamvysselis M."/>
            <person name="Karlsson E."/>
            <person name="Kells C."/>
            <person name="Kieu A."/>
            <person name="Kisner P."/>
            <person name="Kodira C."/>
            <person name="Kulbokas E."/>
            <person name="Labutti K."/>
            <person name="Lama D."/>
            <person name="Landers T."/>
            <person name="Leger J."/>
            <person name="Levine S."/>
            <person name="Lewis D."/>
            <person name="Lewis T."/>
            <person name="Lindblad-toh K."/>
            <person name="Liu X."/>
            <person name="Lokyitsang T."/>
            <person name="Lokyitsang Y."/>
            <person name="Lucien O."/>
            <person name="Lui A."/>
            <person name="Ma L.J."/>
            <person name="Mabbitt R."/>
            <person name="Macdonald J."/>
            <person name="Maclean C."/>
            <person name="Major J."/>
            <person name="Manning J."/>
            <person name="Marabella R."/>
            <person name="Maru K."/>
            <person name="Matthews C."/>
            <person name="Mauceli E."/>
            <person name="Mccarthy M."/>
            <person name="Mcdonough S."/>
            <person name="Mcghee T."/>
            <person name="Meldrim J."/>
            <person name="Meneus L."/>
            <person name="Mesirov J."/>
            <person name="Mihalev A."/>
            <person name="Mihova T."/>
            <person name="Mikkelsen T."/>
            <person name="Mlenga V."/>
            <person name="Moru K."/>
            <person name="Mozes J."/>
            <person name="Mulrain L."/>
            <person name="Munson G."/>
            <person name="Naylor J."/>
            <person name="Newes C."/>
            <person name="Nguyen C."/>
            <person name="Nguyen N."/>
            <person name="Nguyen T."/>
            <person name="Nicol R."/>
            <person name="Nielsen C."/>
            <person name="Nizzari M."/>
            <person name="Norbu C."/>
            <person name="Norbu N."/>
            <person name="O'donnell P."/>
            <person name="Okoawo O."/>
            <person name="O'leary S."/>
            <person name="Omotosho B."/>
            <person name="O'neill K."/>
            <person name="Osman S."/>
            <person name="Parker S."/>
            <person name="Perrin D."/>
            <person name="Phunkhang P."/>
            <person name="Piqani B."/>
            <person name="Purcell S."/>
            <person name="Rachupka T."/>
            <person name="Ramasamy U."/>
            <person name="Rameau R."/>
            <person name="Ray V."/>
            <person name="Raymond C."/>
            <person name="Retta R."/>
            <person name="Richardson S."/>
            <person name="Rise C."/>
            <person name="Rodriguez J."/>
            <person name="Rogers J."/>
            <person name="Rogov P."/>
            <person name="Rutman M."/>
            <person name="Schupbach R."/>
            <person name="Seaman C."/>
            <person name="Settipalli S."/>
            <person name="Sharpe T."/>
            <person name="Sheridan J."/>
            <person name="Sherpa N."/>
            <person name="Shi J."/>
            <person name="Smirnov S."/>
            <person name="Smith C."/>
            <person name="Sougnez C."/>
            <person name="Spencer B."/>
            <person name="Stalker J."/>
            <person name="Stange-thomann N."/>
            <person name="Stavropoulos S."/>
            <person name="Stetson K."/>
            <person name="Stone C."/>
            <person name="Stone S."/>
            <person name="Stubbs M."/>
            <person name="Talamas J."/>
            <person name="Tchuinga P."/>
            <person name="Tenzing P."/>
            <person name="Tesfaye S."/>
            <person name="Theodore J."/>
            <person name="Thoulutsang Y."/>
            <person name="Topham K."/>
            <person name="Towey S."/>
            <person name="Tsamla T."/>
            <person name="Tsomo N."/>
            <person name="Vallee D."/>
            <person name="Vassiliev H."/>
            <person name="Venkataraman V."/>
            <person name="Vinson J."/>
            <person name="Vo A."/>
            <person name="Wade C."/>
            <person name="Wang S."/>
            <person name="Wangchuk T."/>
            <person name="Wangdi T."/>
            <person name="Whittaker C."/>
            <person name="Wilkinson J."/>
            <person name="Wu Y."/>
            <person name="Wyman D."/>
            <person name="Yadav S."/>
            <person name="Yang S."/>
            <person name="Yang X."/>
            <person name="Yeager S."/>
            <person name="Yee E."/>
            <person name="Young G."/>
            <person name="Zainoun J."/>
            <person name="Zembeck L."/>
            <person name="Zimmer A."/>
            <person name="Zody M."/>
            <person name="Lander E."/>
        </authorList>
    </citation>
    <scope>NUCLEOTIDE SEQUENCE [LARGE SCALE GENOMIC DNA]</scope>
</reference>
<dbReference type="GO" id="GO:0051726">
    <property type="term" value="P:regulation of cell cycle"/>
    <property type="evidence" value="ECO:0007669"/>
    <property type="project" value="TreeGrafter"/>
</dbReference>
<dbReference type="SMART" id="SM00238">
    <property type="entry name" value="BIR"/>
    <property type="match status" value="2"/>
</dbReference>
<dbReference type="GO" id="GO:0031398">
    <property type="term" value="P:positive regulation of protein ubiquitination"/>
    <property type="evidence" value="ECO:0007669"/>
    <property type="project" value="TreeGrafter"/>
</dbReference>
<dbReference type="PANTHER" id="PTHR10044:SF139">
    <property type="entry name" value="DEATH-ASSOCIATED INHIBITOR OF APOPTOSIS 2"/>
    <property type="match status" value="1"/>
</dbReference>
<dbReference type="AlphaFoldDB" id="H2Z952"/>
<dbReference type="Proteomes" id="UP000007875">
    <property type="component" value="Unassembled WGS sequence"/>
</dbReference>
<evidence type="ECO:0000313" key="8">
    <source>
        <dbReference type="Proteomes" id="UP000007875"/>
    </source>
</evidence>
<dbReference type="STRING" id="51511.ENSCSAVP00000014117"/>
<proteinExistence type="inferred from homology"/>
<reference evidence="7" key="2">
    <citation type="submission" date="2025-08" db="UniProtKB">
        <authorList>
            <consortium name="Ensembl"/>
        </authorList>
    </citation>
    <scope>IDENTIFICATION</scope>
</reference>
<dbReference type="Gene3D" id="3.30.40.10">
    <property type="entry name" value="Zinc/RING finger domain, C3HC4 (zinc finger)"/>
    <property type="match status" value="1"/>
</dbReference>
<dbReference type="GO" id="GO:0005634">
    <property type="term" value="C:nucleus"/>
    <property type="evidence" value="ECO:0007669"/>
    <property type="project" value="TreeGrafter"/>
</dbReference>